<dbReference type="VEuPathDB" id="VectorBase:GPAI041409"/>
<keyword evidence="1" id="KW-1133">Transmembrane helix</keyword>
<dbReference type="AlphaFoldDB" id="A0A1B0ACQ1"/>
<feature type="transmembrane region" description="Helical" evidence="1">
    <location>
        <begin position="43"/>
        <end position="60"/>
    </location>
</feature>
<sequence>MESSIAHSQVELLGLLDSFRTKESIRTPLKGFFFPMLKAQPSIYSWIICVLCLLYTIIGNNNNNNNNNNNDYNTSVQAEGIALPANIELHLENFPISHPPPLVDVAALRSMSQFCECALEFVILMKGQFFTQALSRENYSNN</sequence>
<reference evidence="2" key="2">
    <citation type="submission" date="2020-05" db="UniProtKB">
        <authorList>
            <consortium name="EnsemblMetazoa"/>
        </authorList>
    </citation>
    <scope>IDENTIFICATION</scope>
    <source>
        <strain evidence="2">IAEA</strain>
    </source>
</reference>
<organism evidence="2 3">
    <name type="scientific">Glossina pallidipes</name>
    <name type="common">Tsetse fly</name>
    <dbReference type="NCBI Taxonomy" id="7398"/>
    <lineage>
        <taxon>Eukaryota</taxon>
        <taxon>Metazoa</taxon>
        <taxon>Ecdysozoa</taxon>
        <taxon>Arthropoda</taxon>
        <taxon>Hexapoda</taxon>
        <taxon>Insecta</taxon>
        <taxon>Pterygota</taxon>
        <taxon>Neoptera</taxon>
        <taxon>Endopterygota</taxon>
        <taxon>Diptera</taxon>
        <taxon>Brachycera</taxon>
        <taxon>Muscomorpha</taxon>
        <taxon>Hippoboscoidea</taxon>
        <taxon>Glossinidae</taxon>
        <taxon>Glossina</taxon>
    </lineage>
</organism>
<keyword evidence="1" id="KW-0812">Transmembrane</keyword>
<evidence type="ECO:0000313" key="3">
    <source>
        <dbReference type="Proteomes" id="UP000092445"/>
    </source>
</evidence>
<keyword evidence="1" id="KW-0472">Membrane</keyword>
<dbReference type="EnsemblMetazoa" id="GPAI041409-RA">
    <property type="protein sequence ID" value="GPAI041409-PA"/>
    <property type="gene ID" value="GPAI041409"/>
</dbReference>
<dbReference type="Proteomes" id="UP000092445">
    <property type="component" value="Unassembled WGS sequence"/>
</dbReference>
<accession>A0A1B0ACQ1</accession>
<name>A0A1B0ACQ1_GLOPL</name>
<proteinExistence type="predicted"/>
<evidence type="ECO:0000256" key="1">
    <source>
        <dbReference type="SAM" id="Phobius"/>
    </source>
</evidence>
<reference evidence="3" key="1">
    <citation type="submission" date="2014-03" db="EMBL/GenBank/DDBJ databases">
        <authorList>
            <person name="Aksoy S."/>
            <person name="Warren W."/>
            <person name="Wilson R.K."/>
        </authorList>
    </citation>
    <scope>NUCLEOTIDE SEQUENCE [LARGE SCALE GENOMIC DNA]</scope>
    <source>
        <strain evidence="3">IAEA</strain>
    </source>
</reference>
<evidence type="ECO:0000313" key="2">
    <source>
        <dbReference type="EnsemblMetazoa" id="GPAI041409-PA"/>
    </source>
</evidence>
<protein>
    <submittedName>
        <fullName evidence="2">Uncharacterized protein</fullName>
    </submittedName>
</protein>
<keyword evidence="3" id="KW-1185">Reference proteome</keyword>